<evidence type="ECO:0000313" key="1">
    <source>
        <dbReference type="EMBL" id="VDM68961.1"/>
    </source>
</evidence>
<sequence>MIGVCVTVIRGVSEAIRIVMKLVGCLLVKPPNVVVGGLVNIEVVVGAVVVCRENPWCTVGLDWNPSKSC</sequence>
<dbReference type="AlphaFoldDB" id="A0A3P7JEN6"/>
<proteinExistence type="predicted"/>
<gene>
    <name evidence="2" type="ORF">SVUK_LOCUS13497</name>
    <name evidence="1" type="ORF">SVUK_LOCUS3959</name>
</gene>
<evidence type="ECO:0000313" key="2">
    <source>
        <dbReference type="EMBL" id="VDM78499.1"/>
    </source>
</evidence>
<protein>
    <submittedName>
        <fullName evidence="2">Uncharacterized protein</fullName>
    </submittedName>
</protein>
<evidence type="ECO:0000313" key="3">
    <source>
        <dbReference type="Proteomes" id="UP000270094"/>
    </source>
</evidence>
<dbReference type="Proteomes" id="UP000270094">
    <property type="component" value="Unassembled WGS sequence"/>
</dbReference>
<name>A0A3P7JEN6_STRVU</name>
<keyword evidence="3" id="KW-1185">Reference proteome</keyword>
<organism evidence="2 3">
    <name type="scientific">Strongylus vulgaris</name>
    <name type="common">Blood worm</name>
    <dbReference type="NCBI Taxonomy" id="40348"/>
    <lineage>
        <taxon>Eukaryota</taxon>
        <taxon>Metazoa</taxon>
        <taxon>Ecdysozoa</taxon>
        <taxon>Nematoda</taxon>
        <taxon>Chromadorea</taxon>
        <taxon>Rhabditida</taxon>
        <taxon>Rhabditina</taxon>
        <taxon>Rhabditomorpha</taxon>
        <taxon>Strongyloidea</taxon>
        <taxon>Strongylidae</taxon>
        <taxon>Strongylus</taxon>
    </lineage>
</organism>
<accession>A0A3P7JEN6</accession>
<reference evidence="2 3" key="1">
    <citation type="submission" date="2018-11" db="EMBL/GenBank/DDBJ databases">
        <authorList>
            <consortium name="Pathogen Informatics"/>
        </authorList>
    </citation>
    <scope>NUCLEOTIDE SEQUENCE [LARGE SCALE GENOMIC DNA]</scope>
</reference>
<dbReference type="EMBL" id="UYYB01010603">
    <property type="protein sequence ID" value="VDM68961.1"/>
    <property type="molecule type" value="Genomic_DNA"/>
</dbReference>
<dbReference type="EMBL" id="UYYB01102161">
    <property type="protein sequence ID" value="VDM78499.1"/>
    <property type="molecule type" value="Genomic_DNA"/>
</dbReference>